<feature type="chain" id="PRO_5022848291" evidence="1">
    <location>
        <begin position="28"/>
        <end position="108"/>
    </location>
</feature>
<accession>A0A5B9MLN4</accession>
<feature type="signal peptide" evidence="1">
    <location>
        <begin position="1"/>
        <end position="27"/>
    </location>
</feature>
<dbReference type="Proteomes" id="UP000321353">
    <property type="component" value="Chromosome"/>
</dbReference>
<sequence precursor="true">MLRLALAAIAAAALLTIGITFQESATATDLRHVSISEASALYGAGCSGWDDDGDGCGTGGCTAQCSDYSPSSFWHYAYGQLESSYCAGGTGGSCGVFENVNQTSCDES</sequence>
<dbReference type="RefSeq" id="WP_147870919.1">
    <property type="nucleotide sequence ID" value="NZ_CP036264.1"/>
</dbReference>
<keyword evidence="1" id="KW-0732">Signal</keyword>
<dbReference type="EMBL" id="CP036264">
    <property type="protein sequence ID" value="QEG01904.1"/>
    <property type="molecule type" value="Genomic_DNA"/>
</dbReference>
<evidence type="ECO:0000313" key="2">
    <source>
        <dbReference type="EMBL" id="QEG01904.1"/>
    </source>
</evidence>
<evidence type="ECO:0000256" key="1">
    <source>
        <dbReference type="SAM" id="SignalP"/>
    </source>
</evidence>
<name>A0A5B9MLN4_9BACT</name>
<organism evidence="2 3">
    <name type="scientific">Stieleria maiorica</name>
    <dbReference type="NCBI Taxonomy" id="2795974"/>
    <lineage>
        <taxon>Bacteria</taxon>
        <taxon>Pseudomonadati</taxon>
        <taxon>Planctomycetota</taxon>
        <taxon>Planctomycetia</taxon>
        <taxon>Pirellulales</taxon>
        <taxon>Pirellulaceae</taxon>
        <taxon>Stieleria</taxon>
    </lineage>
</organism>
<reference evidence="2 3" key="1">
    <citation type="submission" date="2019-02" db="EMBL/GenBank/DDBJ databases">
        <title>Planctomycetal bacteria perform biofilm scaping via a novel small molecule.</title>
        <authorList>
            <person name="Jeske O."/>
            <person name="Boedeker C."/>
            <person name="Wiegand S."/>
            <person name="Breitling P."/>
            <person name="Kallscheuer N."/>
            <person name="Jogler M."/>
            <person name="Rohde M."/>
            <person name="Petersen J."/>
            <person name="Medema M.H."/>
            <person name="Surup F."/>
            <person name="Jogler C."/>
        </authorList>
    </citation>
    <scope>NUCLEOTIDE SEQUENCE [LARGE SCALE GENOMIC DNA]</scope>
    <source>
        <strain evidence="2 3">Mal15</strain>
    </source>
</reference>
<dbReference type="AlphaFoldDB" id="A0A5B9MLN4"/>
<dbReference type="KEGG" id="smam:Mal15_59850"/>
<keyword evidence="3" id="KW-1185">Reference proteome</keyword>
<evidence type="ECO:0000313" key="3">
    <source>
        <dbReference type="Proteomes" id="UP000321353"/>
    </source>
</evidence>
<proteinExistence type="predicted"/>
<gene>
    <name evidence="2" type="ORF">Mal15_59850</name>
</gene>
<protein>
    <submittedName>
        <fullName evidence="2">Uncharacterized protein</fullName>
    </submittedName>
</protein>